<evidence type="ECO:0000313" key="9">
    <source>
        <dbReference type="Proteomes" id="UP000017590"/>
    </source>
</evidence>
<dbReference type="PANTHER" id="PTHR46795">
    <property type="entry name" value="ABC TRANSPORTER PERMEASE-RELATED-RELATED"/>
    <property type="match status" value="1"/>
</dbReference>
<comment type="similarity">
    <text evidence="6">Belongs to the ABC-4 integral membrane protein family.</text>
</comment>
<dbReference type="InterPro" id="IPR003838">
    <property type="entry name" value="ABC3_permease_C"/>
</dbReference>
<comment type="subcellular location">
    <subcellularLocation>
        <location evidence="1 6">Cell membrane</location>
        <topology evidence="1 6">Multi-pass membrane protein</topology>
    </subcellularLocation>
</comment>
<evidence type="ECO:0000256" key="3">
    <source>
        <dbReference type="ARBA" id="ARBA00022692"/>
    </source>
</evidence>
<dbReference type="Pfam" id="PF02687">
    <property type="entry name" value="FtsX"/>
    <property type="match status" value="1"/>
</dbReference>
<evidence type="ECO:0000256" key="2">
    <source>
        <dbReference type="ARBA" id="ARBA00022475"/>
    </source>
</evidence>
<feature type="transmembrane region" description="Helical" evidence="6">
    <location>
        <begin position="149"/>
        <end position="172"/>
    </location>
</feature>
<evidence type="ECO:0000256" key="1">
    <source>
        <dbReference type="ARBA" id="ARBA00004651"/>
    </source>
</evidence>
<dbReference type="PANTHER" id="PTHR46795:SF3">
    <property type="entry name" value="ABC TRANSPORTER PERMEASE"/>
    <property type="match status" value="1"/>
</dbReference>
<dbReference type="PIRSF" id="PIRSF018968">
    <property type="entry name" value="ABC_permease_BceB"/>
    <property type="match status" value="1"/>
</dbReference>
<keyword evidence="3 6" id="KW-0812">Transmembrane</keyword>
<dbReference type="RefSeq" id="WP_013238090.1">
    <property type="nucleotide sequence ID" value="NC_022592.1"/>
</dbReference>
<keyword evidence="6" id="KW-0813">Transport</keyword>
<dbReference type="InterPro" id="IPR027022">
    <property type="entry name" value="ABC_permease_BceB-typ"/>
</dbReference>
<evidence type="ECO:0000256" key="6">
    <source>
        <dbReference type="PIRNR" id="PIRNR018968"/>
    </source>
</evidence>
<proteinExistence type="inferred from homology"/>
<dbReference type="EMBL" id="CP006763">
    <property type="protein sequence ID" value="AGY77710.1"/>
    <property type="molecule type" value="Genomic_DNA"/>
</dbReference>
<feature type="transmembrane region" description="Helical" evidence="6">
    <location>
        <begin position="21"/>
        <end position="39"/>
    </location>
</feature>
<feature type="transmembrane region" description="Helical" evidence="6">
    <location>
        <begin position="106"/>
        <end position="129"/>
    </location>
</feature>
<gene>
    <name evidence="8" type="ORF">CAETHG_3507</name>
</gene>
<name>A0ABM5NYM3_9CLOT</name>
<evidence type="ECO:0000259" key="7">
    <source>
        <dbReference type="Pfam" id="PF02687"/>
    </source>
</evidence>
<keyword evidence="9" id="KW-1185">Reference proteome</keyword>
<feature type="transmembrane region" description="Helical" evidence="6">
    <location>
        <begin position="201"/>
        <end position="218"/>
    </location>
</feature>
<evidence type="ECO:0000256" key="4">
    <source>
        <dbReference type="ARBA" id="ARBA00022989"/>
    </source>
</evidence>
<feature type="domain" description="ABC3 transporter permease C-terminal" evidence="7">
    <location>
        <begin position="64"/>
        <end position="176"/>
    </location>
</feature>
<feature type="transmembrane region" description="Helical" evidence="6">
    <location>
        <begin position="286"/>
        <end position="311"/>
    </location>
</feature>
<keyword evidence="5 6" id="KW-0472">Membrane</keyword>
<dbReference type="Proteomes" id="UP000017590">
    <property type="component" value="Chromosome"/>
</dbReference>
<evidence type="ECO:0000313" key="8">
    <source>
        <dbReference type="EMBL" id="AGY77710.1"/>
    </source>
</evidence>
<feature type="transmembrane region" description="Helical" evidence="6">
    <location>
        <begin position="579"/>
        <end position="601"/>
    </location>
</feature>
<feature type="transmembrane region" description="Helical" evidence="6">
    <location>
        <begin position="59"/>
        <end position="78"/>
    </location>
</feature>
<keyword evidence="2 6" id="KW-1003">Cell membrane</keyword>
<accession>A0ABM5NYM3</accession>
<keyword evidence="4 6" id="KW-1133">Transmembrane helix</keyword>
<sequence length="647" mass="72696">MNKLFYPRLAVINIKKNSKTYFPFILTCICTIMMFYIMHAISINKGLDGASGSESLKTLLFLGTIVIGIFSAIFLFYTNSFLIKRRKKEIGLYNVLGLEKKHIAKILFFECIFTSVISLTAGLIGGIILNKLMFLLLIKMLNFKVSFGFSISVPSIIKTLIVFCSIFFVTLLSNLFQIKILKPIELLKGSEQGEKEPKTKWIMTIIGLAALCGGYGIALNVKSPLAALNLFFGAVILVMIGTYALFTAGSIAVLKFLRKQKNFYYKTGHFISVSGMMYRMKQNAVGLANICILSTAVLVMLSTTISLYAGMEDILKLRYPRDIVVTAKETNKSQIQKLDETLNSELKNGKIDMKGKLYYFDNSLEVVKKDGKFLSIKKDPGRANISIIEAIPISDYNRLEGKNITLHDNEAIFFSKVKNYTDDTINIDNKSFKIKQRLDKPVGGLNNSMIDLVDTYIILVNNIDSVGKNGFKEYTTAFNINGTNKEILSISDKLNKKFTENKIKANAESAASGREQFLSLYGGLFFLGIFLGILFLMATVLIIYYKQISEGYEDKERFEIMQKVGMDKKEIKKTIRSQVLMVFFLPLVFTVIHIAFAFPMITKMLAVLGLKNVNLFILSTAGTIVVFAAIYTIVFSLTARVYYKIVE</sequence>
<protein>
    <submittedName>
        <fullName evidence="8">ABC transporter permease</fullName>
    </submittedName>
</protein>
<evidence type="ECO:0000256" key="5">
    <source>
        <dbReference type="ARBA" id="ARBA00023136"/>
    </source>
</evidence>
<organism evidence="8 9">
    <name type="scientific">Clostridium autoethanogenum DSM 10061</name>
    <dbReference type="NCBI Taxonomy" id="1341692"/>
    <lineage>
        <taxon>Bacteria</taxon>
        <taxon>Bacillati</taxon>
        <taxon>Bacillota</taxon>
        <taxon>Clostridia</taxon>
        <taxon>Eubacteriales</taxon>
        <taxon>Clostridiaceae</taxon>
        <taxon>Clostridium</taxon>
    </lineage>
</organism>
<feature type="transmembrane region" description="Helical" evidence="6">
    <location>
        <begin position="520"/>
        <end position="545"/>
    </location>
</feature>
<feature type="transmembrane region" description="Helical" evidence="6">
    <location>
        <begin position="230"/>
        <end position="257"/>
    </location>
</feature>
<dbReference type="InterPro" id="IPR052536">
    <property type="entry name" value="ABC-4_Integral_Memb_Prot"/>
</dbReference>
<reference evidence="9" key="1">
    <citation type="journal article" date="2014" name="Biotechnol. Biofuels">
        <title>Comparison of single-molecule sequencing and hybrid approaches for finishing the genome of Clostridium autoethanogenum and analysis of CRISPR systems in industrial relevant Clostridia.</title>
        <authorList>
            <person name="Brown S.D."/>
            <person name="Nagaraju S."/>
            <person name="Utturkar S."/>
            <person name="De Tissera S."/>
            <person name="Segovia S."/>
            <person name="Mitchell W."/>
            <person name="Land M.L."/>
            <person name="Dassanayake A."/>
            <person name="Kopke M."/>
        </authorList>
    </citation>
    <scope>NUCLEOTIDE SEQUENCE [LARGE SCALE GENOMIC DNA]</scope>
    <source>
        <strain evidence="9">DSM 10061</strain>
    </source>
</reference>
<feature type="transmembrane region" description="Helical" evidence="6">
    <location>
        <begin position="613"/>
        <end position="634"/>
    </location>
</feature>